<dbReference type="Gene3D" id="3.40.309.10">
    <property type="entry name" value="Aldehyde Dehydrogenase, Chain A, domain 2"/>
    <property type="match status" value="1"/>
</dbReference>
<evidence type="ECO:0000259" key="6">
    <source>
        <dbReference type="Pfam" id="PF00171"/>
    </source>
</evidence>
<dbReference type="InterPro" id="IPR016160">
    <property type="entry name" value="Ald_DH_CS_CYS"/>
</dbReference>
<proteinExistence type="predicted"/>
<name>A0A7V5PRJ7_CALAY</name>
<evidence type="ECO:0000256" key="1">
    <source>
        <dbReference type="ARBA" id="ARBA00004786"/>
    </source>
</evidence>
<dbReference type="GO" id="GO:0010133">
    <property type="term" value="P:L-proline catabolic process to L-glutamate"/>
    <property type="evidence" value="ECO:0007669"/>
    <property type="project" value="TreeGrafter"/>
</dbReference>
<evidence type="ECO:0000313" key="7">
    <source>
        <dbReference type="EMBL" id="HHJ53605.1"/>
    </source>
</evidence>
<dbReference type="EC" id="1.2.1.88" evidence="2"/>
<dbReference type="Proteomes" id="UP000886124">
    <property type="component" value="Unassembled WGS sequence"/>
</dbReference>
<dbReference type="PANTHER" id="PTHR42862">
    <property type="entry name" value="DELTA-1-PYRROLINE-5-CARBOXYLATE DEHYDROGENASE 1, ISOFORM A-RELATED"/>
    <property type="match status" value="1"/>
</dbReference>
<dbReference type="GO" id="GO:0003842">
    <property type="term" value="F:L-glutamate gamma-semialdehyde dehydrogenase activity"/>
    <property type="evidence" value="ECO:0007669"/>
    <property type="project" value="UniProtKB-EC"/>
</dbReference>
<comment type="catalytic activity">
    <reaction evidence="5">
        <text>L-glutamate 5-semialdehyde + NAD(+) + H2O = L-glutamate + NADH + 2 H(+)</text>
        <dbReference type="Rhea" id="RHEA:30235"/>
        <dbReference type="ChEBI" id="CHEBI:15377"/>
        <dbReference type="ChEBI" id="CHEBI:15378"/>
        <dbReference type="ChEBI" id="CHEBI:29985"/>
        <dbReference type="ChEBI" id="CHEBI:57540"/>
        <dbReference type="ChEBI" id="CHEBI:57945"/>
        <dbReference type="ChEBI" id="CHEBI:58066"/>
        <dbReference type="EC" id="1.2.1.88"/>
    </reaction>
</comment>
<organism evidence="7">
    <name type="scientific">Caldithrix abyssi</name>
    <dbReference type="NCBI Taxonomy" id="187145"/>
    <lineage>
        <taxon>Bacteria</taxon>
        <taxon>Pseudomonadati</taxon>
        <taxon>Calditrichota</taxon>
        <taxon>Calditrichia</taxon>
        <taxon>Calditrichales</taxon>
        <taxon>Calditrichaceae</taxon>
        <taxon>Caldithrix</taxon>
    </lineage>
</organism>
<dbReference type="InterPro" id="IPR015590">
    <property type="entry name" value="Aldehyde_DH_dom"/>
</dbReference>
<dbReference type="InterPro" id="IPR050485">
    <property type="entry name" value="Proline_metab_enzyme"/>
</dbReference>
<evidence type="ECO:0000256" key="5">
    <source>
        <dbReference type="ARBA" id="ARBA00048142"/>
    </source>
</evidence>
<dbReference type="AlphaFoldDB" id="A0A7V5PRJ7"/>
<comment type="caution">
    <text evidence="7">The sequence shown here is derived from an EMBL/GenBank/DDBJ whole genome shotgun (WGS) entry which is preliminary data.</text>
</comment>
<keyword evidence="4" id="KW-0520">NAD</keyword>
<protein>
    <recommendedName>
        <fullName evidence="2">L-glutamate gamma-semialdehyde dehydrogenase</fullName>
        <ecNumber evidence="2">1.2.1.88</ecNumber>
    </recommendedName>
</protein>
<dbReference type="InterPro" id="IPR016161">
    <property type="entry name" value="Ald_DH/histidinol_DH"/>
</dbReference>
<dbReference type="Pfam" id="PF00171">
    <property type="entry name" value="Aldedh"/>
    <property type="match status" value="1"/>
</dbReference>
<dbReference type="Gene3D" id="3.40.605.10">
    <property type="entry name" value="Aldehyde Dehydrogenase, Chain A, domain 1"/>
    <property type="match status" value="1"/>
</dbReference>
<dbReference type="PROSITE" id="PS00070">
    <property type="entry name" value="ALDEHYDE_DEHYDR_CYS"/>
    <property type="match status" value="1"/>
</dbReference>
<dbReference type="InterPro" id="IPR016163">
    <property type="entry name" value="Ald_DH_C"/>
</dbReference>
<evidence type="ECO:0000256" key="4">
    <source>
        <dbReference type="ARBA" id="ARBA00023027"/>
    </source>
</evidence>
<feature type="non-terminal residue" evidence="7">
    <location>
        <position position="1"/>
    </location>
</feature>
<dbReference type="EMBL" id="DROD01000666">
    <property type="protein sequence ID" value="HHJ53605.1"/>
    <property type="molecule type" value="Genomic_DNA"/>
</dbReference>
<dbReference type="InterPro" id="IPR016162">
    <property type="entry name" value="Ald_DH_N"/>
</dbReference>
<reference evidence="7" key="1">
    <citation type="journal article" date="2020" name="mSystems">
        <title>Genome- and Community-Level Interaction Insights into Carbon Utilization and Element Cycling Functions of Hydrothermarchaeota in Hydrothermal Sediment.</title>
        <authorList>
            <person name="Zhou Z."/>
            <person name="Liu Y."/>
            <person name="Xu W."/>
            <person name="Pan J."/>
            <person name="Luo Z.H."/>
            <person name="Li M."/>
        </authorList>
    </citation>
    <scope>NUCLEOTIDE SEQUENCE [LARGE SCALE GENOMIC DNA]</scope>
    <source>
        <strain evidence="7">HyVt-527</strain>
    </source>
</reference>
<comment type="pathway">
    <text evidence="1">Amino-acid degradation; L-proline degradation into L-glutamate; L-glutamate from L-proline: step 2/2.</text>
</comment>
<gene>
    <name evidence="7" type="ORF">ENJ89_10455</name>
</gene>
<evidence type="ECO:0000256" key="2">
    <source>
        <dbReference type="ARBA" id="ARBA00012884"/>
    </source>
</evidence>
<dbReference type="PANTHER" id="PTHR42862:SF1">
    <property type="entry name" value="DELTA-1-PYRROLINE-5-CARBOXYLATE DEHYDROGENASE 2, ISOFORM A-RELATED"/>
    <property type="match status" value="1"/>
</dbReference>
<evidence type="ECO:0000256" key="3">
    <source>
        <dbReference type="ARBA" id="ARBA00023002"/>
    </source>
</evidence>
<dbReference type="GO" id="GO:0004657">
    <property type="term" value="F:proline dehydrogenase activity"/>
    <property type="evidence" value="ECO:0007669"/>
    <property type="project" value="UniProtKB-ARBA"/>
</dbReference>
<feature type="domain" description="Aldehyde dehydrogenase" evidence="6">
    <location>
        <begin position="2"/>
        <end position="276"/>
    </location>
</feature>
<dbReference type="SUPFAM" id="SSF53720">
    <property type="entry name" value="ALDH-like"/>
    <property type="match status" value="1"/>
</dbReference>
<sequence length="297" mass="33128">QVGVPALTNPNLAGIHFTGSTGTFQNMWKTVGENIHRMKYYPRIVGETGGKDFIFVHPSAKVKPLVTATIRGAFEYQGQKCSAASRMYIPESLWPEFKEQYVAEVAKIKMGEPDDFRNFMTAVIDKAAFESITAYIKYAKESDEAEFITGGGYDDSKGYFIEPTTIVTTNPHFKTMEEEIFGPVLTIYVYPDDKFEETLDLCDTTSPYALTGAIWAQDRKALVTMSDRLRQAAGNFYINDKPTAAVVGQQPFGGSRASGTNDKAGSALNMLRWMSVRSIKETMVPPEDWTYPFMGDK</sequence>
<dbReference type="FunFam" id="3.40.309.10:FF:000005">
    <property type="entry name" value="1-pyrroline-5-carboxylate dehydrogenase 1"/>
    <property type="match status" value="1"/>
</dbReference>
<keyword evidence="3" id="KW-0560">Oxidoreductase</keyword>
<accession>A0A7V5PRJ7</accession>